<feature type="chain" id="PRO_5045983322" evidence="1">
    <location>
        <begin position="20"/>
        <end position="2804"/>
    </location>
</feature>
<keyword evidence="1" id="KW-0732">Signal</keyword>
<protein>
    <submittedName>
        <fullName evidence="4">Uncharacterized protein LOC100215907 isoform X2</fullName>
    </submittedName>
</protein>
<dbReference type="InterPro" id="IPR007934">
    <property type="entry name" value="AbfB_ABD"/>
</dbReference>
<feature type="domain" description="Alpha-L-arabinofuranosidase B arabinose-binding" evidence="2">
    <location>
        <begin position="2638"/>
        <end position="2745"/>
    </location>
</feature>
<feature type="domain" description="Alpha-L-arabinofuranosidase B arabinose-binding" evidence="2">
    <location>
        <begin position="1588"/>
        <end position="1690"/>
    </location>
</feature>
<feature type="domain" description="Alpha-L-arabinofuranosidase B arabinose-binding" evidence="2">
    <location>
        <begin position="1284"/>
        <end position="1386"/>
    </location>
</feature>
<proteinExistence type="predicted"/>
<gene>
    <name evidence="4" type="primary">LOC100215907</name>
</gene>
<feature type="domain" description="Alpha-L-arabinofuranosidase B arabinose-binding" evidence="2">
    <location>
        <begin position="814"/>
        <end position="921"/>
    </location>
</feature>
<feature type="domain" description="Alpha-L-arabinofuranosidase B arabinose-binding" evidence="2">
    <location>
        <begin position="69"/>
        <end position="170"/>
    </location>
</feature>
<sequence>MNTLLLLLVVINAAYFVEARKRHYSYDSNSKPSPQYIDKIYSFESNNYPQHRLGVRSDATAAIILYGIEEFRIVKALNGRVNSISIQSLVDSNKYLRHQNFILKLHSVENSKLFKNDASFIIHNDKYYSNYISLESTNYPGYFLRHQDYTLKLHKEEPLSELYKRDASFRLVQLGITLIGKQFSFQSINYPLYRIGIKSDDTAAIVLNSQDGFRIVKALNGRADSVSFQSIKDEKKYLRHQNFILKLHKVDLISELFKNDASFIIRNNYYYPNYISFESTNYPGYFLRHQDYTIKLHKEEPLVELFRKDASFMPLQLELSSITTRIEEVTSVEIEKKLSFIGQAFSLESINYPQYRIGVRDDSSAAILLFGVEEFRIVKALNGKEDAVSLQSVVESNKYLRHQNFILKLHSIDNSELFKNDASFIIRNDKYYTGYISFESTNYPGYFLRHQDYTVKLHKEEPSVELYRKDASFKLVQLGVSLIGKQFSFQSINYPQYQIGIKSDDTAAIVLNSQDGFRVVKALNGRADSVSFQSIKDEKKYLRHQNFILKLHPVDLSSELFKNDASFIVRKGYYFPGFVSFESTNYPGYFLRHQDYTIKLHKEEPLVELFRKDASFMPLQLELSSITTRIEEVTSVEIEKKLSFIGQAFSLESINYPQYRIGVRDDSSAAILLFGVEEFRIVKALNGKEDAVSLQSVVESNKYLRHQNFILKLHSIDNSELFKNDASFIIRNDKYYTGYISFESTNYPGYFLRHQDYTVKLHKEEPSVELYRKDASFKLVQLGVSLIGKQFSFQSINYPQYQIGIKSDDTAAIVLNSQDGFRVVKALNGRADSVSFQSIKDEKKYLRHQNFILKLHPVDLSSELFKNDASFIVRKGYYFPGFVSFESTNYPGYFLRHQDYTIKLHKEEPLVELFRKDASFMPLQLELSSITTRIEEVTSVEIEKKLSFIGQAFSLESINYPQYRIGVRDDSSAAILLFGVEEFRIVKALNGKEDAVSLQSVVESNKYLRHQNFILKLHSIDNSELFKNDASFIIRNDKYYTGYISFESTNYPGYFLRHQDYTVKLHKEEPSVELYRKDASFKLVQLGVSLIGKQFSFQSINYPQYQIGIKSDDTAAIVLNSQDGFRVVKALNGRADSVSFQSIKDEKKYLRHQNFILKLHPVDLSSELFKNDASFIVRKGYYFPGFVSFESTNYPGYFLRHQDYTIKLHKEEPLVELFRKDASFMPLQLELSSITTRIEEVTSVEIEKKLSFIGQAFSLESINYPQYRIGVRDDSSAAILLFGVEEFRIVKALNGKEDAVSLQSVVESNKYLRHQNFILKLHSIDNSELFKNDASFIIRNDKYYTGYISFESTNYPGYFLRHQDYTVKLHKEEPSVELYRKDASFKLVQLGVSLIGKQFSFQSINYPQYQIGIKSDDTAAIVLNSQDGFRVVKALNGRADSVSFQSIKDEKKYLRHQNFILKLHPVDLSSELFKNDASFIVRKGYYFPGFVSFESTNYPGYFLRHQDYTIKLHKEEPLVELFRKDASFMPLQLELSSITTRIEEVTSVEIEKKLSFIGQAFSLESINYPQYRIGVRDDSSAAILLFGVEEFRIVKALNGKEDAVSLQSVVESNKYLRHQNFILKLHSIDNSELFKNDASFIIRNDKYYTGYISFESTNYPGYFLRHQDYTVKLHKEEPSVELYRKDASFKLVQLGVSLIGKQFSFQSINYPQYQIGIKSDDTAAIVLNSQDGFRVVKALNGRADSVSFQSIKDEKKYLRHQNFILKLHPVDLSSELFKNDASFIVRKGYYFPGFVSFESTNYPGYFLRHQDYTIKLHKEEPLVELFRKDASFMPLQLELSSITTRIEEVTSVEIEKKLSFIGQAFSLESINYPQYRIGVRDDSSAAILLFGVEEFRIVKALNGKEDAVSLQSVVESNKYLRHQNFILKLHSIDNSELFKNDASFIIRNDKYYTGYISFESTNYPGYFLRHQDYTVKLHKEEPSVELYRKDASFKLVQLGVSLIGKQFSFQSINYPQYQIGIKSDDTAAIVLNSQDGFRVVKALNGRADSVSFQSIKDEKKYLRHQNFILKLHPVDLSSELFKNDASFIVRKGYYFPGFVSFESTNYPGYFLRHQDYTIKLHKEEPLVELFRKDASFMPLQLELSSITTRIEEVTSVEIEKKLSFIGQAFSLESINYPQYRIGVRDDSSAAILLFGVEEFRIVKALNGKEDAVSLQSVVESNKYLRHQNFILKLHSIDNSELFKNDASFIIRNDKYYTGYISFESTNYPGYFLRHQDYTVKLHKEEPSVELYRKDASFKLVQLGVSLIGKQFSFQSINYPQYQIGIKSDDTAAIVLNSQDGFRVVKALNGRADSVSFQSIKDEKKYLRHQNFILKLHPVDLSSELFKNDASFIVRKGYYFPGFVSFESTNYPGYFLRHQDYTIKLHKEEPLVELFRKDASFMPLQLELSSITTRIEEVTSVEIEKKLSFIGQAFSLESINYPQYRIGVRDDSSAAILLFGVEEFRIVKALNGKEDAVSLQSVVESNKYLRHQNFILKLHSIDNSELFKNDASFIIRNDKYYTGYISFESTNYPGYFLRHQDYTVKLHKEEPSVELYRKDASFKLVQLGVSLIGKQFSFQSINYPQYQIGIKSDDTAAIVLNSQDGFRVVKALNGRADSVSFQSIKDEKKYLRHQNFILKLHPVDLSSELFKNDASFIVRKGYYFPGFVSFESTNYPGYFLRHQDYTIKLHKEEPLVELFRKDASFMPLQLELSSITTRIEEVTSVEIEKKLSFIGQAFSLESINYPQYRIGVRDDSSAAILLFWC</sequence>
<feature type="domain" description="Alpha-L-arabinofuranosidase B arabinose-binding" evidence="2">
    <location>
        <begin position="1892"/>
        <end position="1994"/>
    </location>
</feature>
<feature type="domain" description="Alpha-L-arabinofuranosidase B arabinose-binding" evidence="2">
    <location>
        <begin position="1726"/>
        <end position="1833"/>
    </location>
</feature>
<dbReference type="RefSeq" id="XP_065672382.1">
    <property type="nucleotide sequence ID" value="XM_065816310.1"/>
</dbReference>
<feature type="domain" description="Alpha-L-arabinofuranosidase B arabinose-binding" evidence="2">
    <location>
        <begin position="2196"/>
        <end position="2298"/>
    </location>
</feature>
<evidence type="ECO:0000256" key="1">
    <source>
        <dbReference type="SAM" id="SignalP"/>
    </source>
</evidence>
<feature type="domain" description="Alpha-L-arabinofuranosidase B arabinose-binding" evidence="2">
    <location>
        <begin position="372"/>
        <end position="474"/>
    </location>
</feature>
<feature type="signal peptide" evidence="1">
    <location>
        <begin position="1"/>
        <end position="19"/>
    </location>
</feature>
<name>A0ABM4DD94_HYDVU</name>
<dbReference type="GeneID" id="100215907"/>
<dbReference type="CDD" id="cd23398">
    <property type="entry name" value="beta-trefoil_ABD_OTOG-like"/>
    <property type="match status" value="8"/>
</dbReference>
<dbReference type="Proteomes" id="UP001652625">
    <property type="component" value="Chromosome 13"/>
</dbReference>
<feature type="domain" description="Alpha-L-arabinofuranosidase B arabinose-binding" evidence="2">
    <location>
        <begin position="980"/>
        <end position="1082"/>
    </location>
</feature>
<feature type="domain" description="Alpha-L-arabinofuranosidase B arabinose-binding" evidence="2">
    <location>
        <begin position="510"/>
        <end position="617"/>
    </location>
</feature>
<accession>A0ABM4DD94</accession>
<organism evidence="3 4">
    <name type="scientific">Hydra vulgaris</name>
    <name type="common">Hydra</name>
    <name type="synonym">Hydra attenuata</name>
    <dbReference type="NCBI Taxonomy" id="6087"/>
    <lineage>
        <taxon>Eukaryota</taxon>
        <taxon>Metazoa</taxon>
        <taxon>Cnidaria</taxon>
        <taxon>Hydrozoa</taxon>
        <taxon>Hydroidolina</taxon>
        <taxon>Anthoathecata</taxon>
        <taxon>Aplanulata</taxon>
        <taxon>Hydridae</taxon>
        <taxon>Hydra</taxon>
    </lineage>
</organism>
<feature type="domain" description="Alpha-L-arabinofuranosidase B arabinose-binding" evidence="2">
    <location>
        <begin position="2030"/>
        <end position="2137"/>
    </location>
</feature>
<keyword evidence="3" id="KW-1185">Reference proteome</keyword>
<feature type="domain" description="Alpha-L-arabinofuranosidase B arabinose-binding" evidence="2">
    <location>
        <begin position="2334"/>
        <end position="2441"/>
    </location>
</feature>
<feature type="domain" description="Alpha-L-arabinofuranosidase B arabinose-binding" evidence="2">
    <location>
        <begin position="676"/>
        <end position="778"/>
    </location>
</feature>
<dbReference type="SUPFAM" id="SSF110221">
    <property type="entry name" value="AbfB domain"/>
    <property type="match status" value="28"/>
</dbReference>
<dbReference type="Pfam" id="PF05270">
    <property type="entry name" value="AbfB"/>
    <property type="match status" value="18"/>
</dbReference>
<dbReference type="CDD" id="cd23399">
    <property type="entry name" value="beta-trefoil_ABD_ABFB"/>
    <property type="match status" value="9"/>
</dbReference>
<feature type="domain" description="Alpha-L-arabinofuranosidase B arabinose-binding" evidence="2">
    <location>
        <begin position="207"/>
        <end position="313"/>
    </location>
</feature>
<dbReference type="Gene3D" id="2.80.10.50">
    <property type="match status" value="34"/>
</dbReference>
<feature type="domain" description="Alpha-L-arabinofuranosidase B arabinose-binding" evidence="2">
    <location>
        <begin position="1422"/>
        <end position="1529"/>
    </location>
</feature>
<feature type="domain" description="Alpha-L-arabinofuranosidase B arabinose-binding" evidence="2">
    <location>
        <begin position="1118"/>
        <end position="1225"/>
    </location>
</feature>
<evidence type="ECO:0000259" key="2">
    <source>
        <dbReference type="Pfam" id="PF05270"/>
    </source>
</evidence>
<reference evidence="4" key="1">
    <citation type="submission" date="2025-08" db="UniProtKB">
        <authorList>
            <consortium name="RefSeq"/>
        </authorList>
    </citation>
    <scope>IDENTIFICATION</scope>
</reference>
<dbReference type="InterPro" id="IPR036195">
    <property type="entry name" value="AbfB_ABD_sf"/>
</dbReference>
<evidence type="ECO:0000313" key="4">
    <source>
        <dbReference type="RefSeq" id="XP_065672382.1"/>
    </source>
</evidence>
<feature type="domain" description="Alpha-L-arabinofuranosidase B arabinose-binding" evidence="2">
    <location>
        <begin position="2500"/>
        <end position="2602"/>
    </location>
</feature>
<evidence type="ECO:0000313" key="3">
    <source>
        <dbReference type="Proteomes" id="UP001652625"/>
    </source>
</evidence>